<protein>
    <recommendedName>
        <fullName evidence="6">XLF-like N-terminal domain-containing protein</fullName>
    </recommendedName>
</protein>
<dbReference type="InParanoid" id="K5WFW9"/>
<reference evidence="7 8" key="1">
    <citation type="journal article" date="2012" name="BMC Genomics">
        <title>Comparative genomics of the white-rot fungi, Phanerochaete carnosa and P. chrysosporium, to elucidate the genetic basis of the distinct wood types they colonize.</title>
        <authorList>
            <person name="Suzuki H."/>
            <person name="MacDonald J."/>
            <person name="Syed K."/>
            <person name="Salamov A."/>
            <person name="Hori C."/>
            <person name="Aerts A."/>
            <person name="Henrissat B."/>
            <person name="Wiebenga A."/>
            <person name="vanKuyk P.A."/>
            <person name="Barry K."/>
            <person name="Lindquist E."/>
            <person name="LaButti K."/>
            <person name="Lapidus A."/>
            <person name="Lucas S."/>
            <person name="Coutinho P."/>
            <person name="Gong Y."/>
            <person name="Samejima M."/>
            <person name="Mahadevan R."/>
            <person name="Abou-Zaid M."/>
            <person name="de Vries R.P."/>
            <person name="Igarashi K."/>
            <person name="Yadav J.S."/>
            <person name="Grigoriev I.V."/>
            <person name="Master E.R."/>
        </authorList>
    </citation>
    <scope>NUCLEOTIDE SEQUENCE [LARGE SCALE GENOMIC DNA]</scope>
    <source>
        <strain evidence="7 8">HHB-10118-sp</strain>
    </source>
</reference>
<evidence type="ECO:0000259" key="6">
    <source>
        <dbReference type="Pfam" id="PF09302"/>
    </source>
</evidence>
<dbReference type="GO" id="GO:0006303">
    <property type="term" value="P:double-strand break repair via nonhomologous end joining"/>
    <property type="evidence" value="ECO:0007669"/>
    <property type="project" value="UniProtKB-ARBA"/>
</dbReference>
<comment type="subcellular location">
    <subcellularLocation>
        <location evidence="1">Nucleus</location>
    </subcellularLocation>
</comment>
<dbReference type="AlphaFoldDB" id="K5WFW9"/>
<dbReference type="GO" id="GO:0005634">
    <property type="term" value="C:nucleus"/>
    <property type="evidence" value="ECO:0007669"/>
    <property type="project" value="UniProtKB-SubCell"/>
</dbReference>
<proteinExistence type="predicted"/>
<sequence length="333" mass="36675">MQYLTEENLKSLLHKEWLVKNDNSRSIPYLLKFYASIVDQCCCIMVTDTRQVWGEVLSSKQVARRWRDCNSQPSPPRDQSDGEEDEWRLQTLDLLASAHSPGGIIDLTFDIVESRNADLAFELGSDDFKWRWETYYLGPRVSADVLSQHLIMPLISVTHLAFSSADPVSELSEADLEKPPVDVSREIVTRASSHSQKEELPAAAKPASRATHAETPAPAPAEDDESATEPEASASNVVPGQGRTSPSLSSPPRAFGSGAAPMSRQDSPIPHAHAVSASRGPEDAPPARPNKKTKRVESSSEDESEGDRRQRLAQRKTASRGAKQPLKRGGRRF</sequence>
<dbReference type="EMBL" id="JH930470">
    <property type="protein sequence ID" value="EKM58210.1"/>
    <property type="molecule type" value="Genomic_DNA"/>
</dbReference>
<feature type="domain" description="XLF-like N-terminal" evidence="6">
    <location>
        <begin position="17"/>
        <end position="133"/>
    </location>
</feature>
<dbReference type="KEGG" id="pco:PHACADRAFT_207044"/>
<gene>
    <name evidence="7" type="ORF">PHACADRAFT_207044</name>
</gene>
<dbReference type="InterPro" id="IPR038051">
    <property type="entry name" value="XRCC4-like_N_sf"/>
</dbReference>
<dbReference type="RefSeq" id="XP_007393533.1">
    <property type="nucleotide sequence ID" value="XM_007393471.1"/>
</dbReference>
<dbReference type="Proteomes" id="UP000008370">
    <property type="component" value="Unassembled WGS sequence"/>
</dbReference>
<dbReference type="Pfam" id="PF09302">
    <property type="entry name" value="XLF"/>
    <property type="match status" value="1"/>
</dbReference>
<keyword evidence="2" id="KW-0227">DNA damage</keyword>
<dbReference type="CDD" id="cd22285">
    <property type="entry name" value="HD_XLF_N"/>
    <property type="match status" value="1"/>
</dbReference>
<evidence type="ECO:0000256" key="4">
    <source>
        <dbReference type="ARBA" id="ARBA00023242"/>
    </source>
</evidence>
<organism evidence="7 8">
    <name type="scientific">Phanerochaete carnosa (strain HHB-10118-sp)</name>
    <name type="common">White-rot fungus</name>
    <name type="synonym">Peniophora carnosa</name>
    <dbReference type="NCBI Taxonomy" id="650164"/>
    <lineage>
        <taxon>Eukaryota</taxon>
        <taxon>Fungi</taxon>
        <taxon>Dikarya</taxon>
        <taxon>Basidiomycota</taxon>
        <taxon>Agaricomycotina</taxon>
        <taxon>Agaricomycetes</taxon>
        <taxon>Polyporales</taxon>
        <taxon>Phanerochaetaceae</taxon>
        <taxon>Phanerochaete</taxon>
    </lineage>
</organism>
<keyword evidence="4" id="KW-0539">Nucleus</keyword>
<evidence type="ECO:0000313" key="8">
    <source>
        <dbReference type="Proteomes" id="UP000008370"/>
    </source>
</evidence>
<dbReference type="OrthoDB" id="3184250at2759"/>
<evidence type="ECO:0000256" key="2">
    <source>
        <dbReference type="ARBA" id="ARBA00022763"/>
    </source>
</evidence>
<evidence type="ECO:0000256" key="1">
    <source>
        <dbReference type="ARBA" id="ARBA00004123"/>
    </source>
</evidence>
<feature type="compositionally biased region" description="Polar residues" evidence="5">
    <location>
        <begin position="235"/>
        <end position="250"/>
    </location>
</feature>
<accession>K5WFW9</accession>
<dbReference type="InterPro" id="IPR015381">
    <property type="entry name" value="XLF-like_N"/>
</dbReference>
<feature type="region of interest" description="Disordered" evidence="5">
    <location>
        <begin position="190"/>
        <end position="333"/>
    </location>
</feature>
<evidence type="ECO:0000256" key="3">
    <source>
        <dbReference type="ARBA" id="ARBA00023204"/>
    </source>
</evidence>
<keyword evidence="3" id="KW-0234">DNA repair</keyword>
<evidence type="ECO:0000256" key="5">
    <source>
        <dbReference type="SAM" id="MobiDB-lite"/>
    </source>
</evidence>
<dbReference type="HOGENOM" id="CLU_669329_0_0_1"/>
<name>K5WFW9_PHACS</name>
<dbReference type="Gene3D" id="2.170.210.10">
    <property type="entry name" value="DNA double-strand break repair and VJ recombination XRCC4, N-terminal"/>
    <property type="match status" value="1"/>
</dbReference>
<dbReference type="GeneID" id="18912577"/>
<keyword evidence="8" id="KW-1185">Reference proteome</keyword>
<evidence type="ECO:0000313" key="7">
    <source>
        <dbReference type="EMBL" id="EKM58210.1"/>
    </source>
</evidence>